<reference evidence="1" key="1">
    <citation type="submission" date="2019-08" db="EMBL/GenBank/DDBJ databases">
        <authorList>
            <person name="Kucharzyk K."/>
            <person name="Murdoch R.W."/>
            <person name="Higgins S."/>
            <person name="Loffler F."/>
        </authorList>
    </citation>
    <scope>NUCLEOTIDE SEQUENCE</scope>
</reference>
<evidence type="ECO:0000313" key="1">
    <source>
        <dbReference type="EMBL" id="MPN32369.1"/>
    </source>
</evidence>
<sequence>MIPEGEAFPALFNNKGGDAAGSDIRCGDRENNVGVGFWRVGDENFIAVEQVMVALVNGGGFGSAGIGARVWLRQTKGADFFTFTQRN</sequence>
<gene>
    <name evidence="1" type="ORF">SDC9_179847</name>
</gene>
<protein>
    <submittedName>
        <fullName evidence="1">Uncharacterized protein</fullName>
    </submittedName>
</protein>
<accession>A0A645H2Z0</accession>
<organism evidence="1">
    <name type="scientific">bioreactor metagenome</name>
    <dbReference type="NCBI Taxonomy" id="1076179"/>
    <lineage>
        <taxon>unclassified sequences</taxon>
        <taxon>metagenomes</taxon>
        <taxon>ecological metagenomes</taxon>
    </lineage>
</organism>
<proteinExistence type="predicted"/>
<dbReference type="EMBL" id="VSSQ01084344">
    <property type="protein sequence ID" value="MPN32369.1"/>
    <property type="molecule type" value="Genomic_DNA"/>
</dbReference>
<dbReference type="AlphaFoldDB" id="A0A645H2Z0"/>
<name>A0A645H2Z0_9ZZZZ</name>
<comment type="caution">
    <text evidence="1">The sequence shown here is derived from an EMBL/GenBank/DDBJ whole genome shotgun (WGS) entry which is preliminary data.</text>
</comment>